<dbReference type="EMBL" id="JARQZJ010000091">
    <property type="protein sequence ID" value="KAK9882972.1"/>
    <property type="molecule type" value="Genomic_DNA"/>
</dbReference>
<evidence type="ECO:0000256" key="2">
    <source>
        <dbReference type="ARBA" id="ARBA00006459"/>
    </source>
</evidence>
<proteinExistence type="inferred from homology"/>
<gene>
    <name evidence="11" type="ORF">WA026_001188</name>
</gene>
<dbReference type="Pfam" id="PF00209">
    <property type="entry name" value="SNF"/>
    <property type="match status" value="1"/>
</dbReference>
<keyword evidence="8" id="KW-0915">Sodium</keyword>
<feature type="binding site" evidence="8">
    <location>
        <position position="38"/>
    </location>
    <ligand>
        <name>Na(+)</name>
        <dbReference type="ChEBI" id="CHEBI:29101"/>
        <label>1</label>
    </ligand>
</feature>
<evidence type="ECO:0000256" key="9">
    <source>
        <dbReference type="PIRSR" id="PIRSR600175-2"/>
    </source>
</evidence>
<keyword evidence="8" id="KW-0479">Metal-binding</keyword>
<comment type="similarity">
    <text evidence="2">Belongs to the sodium:neurotransmitter symporter (SNF) (TC 2.A.22) family.</text>
</comment>
<sequence length="598" mass="69776">MDMSDETTTLTSINSHSTWSSNRYYEIILLAFSLGLTNTEQFMEESMEPGLHAFFGYIAVLVILGVPLVIVELSLGQYSRKGIIKFWEICPLFYGFGYLSFVLTLSNMVLNLTISSQILKYTLNQFFWESGWDKCSNEWNSEYCFTLKTNFTRILDCYDLHGEEDCDRGRWESSYNQYFYRTILIHGNDIILWTQLLLASLTMLALTGIAYKGWRFMEKCILICILLAAVNFSILLYVSLIQRGAGEGLKLYMRFNFVRLKELEFWTKAFEQTVWTTGIGQGALKLLGSENKFRGHSYMNGLMIILLHISVTFVELILYLILCGNISYTLYQPVETAFHDKENFMFAKIPKMLESLQGSHKLWCFLYYSHLFLIVFSKMLVLLHVILESTVEIFPRTQNHPKKTIFIACIAIICCCVPCMSKLGSLFWIFLDQVAIRGSLILFALLFQLIVIIYIYGLATVVDDLHFMLGFRISLFYQIILFLSPVITFICYVVRFKAFMDYAETVAFISEAEKRLLVIVQFLPIVVKIGYIIWHTKKMIWTCKWENVLSPSDSWYLTDQILRKSREMFSSSNMTEEYLYRQSKRREIHAHETMYDNE</sequence>
<feature type="transmembrane region" description="Helical" evidence="10">
    <location>
        <begin position="301"/>
        <end position="322"/>
    </location>
</feature>
<comment type="caution">
    <text evidence="11">The sequence shown here is derived from an EMBL/GenBank/DDBJ whole genome shotgun (WGS) entry which is preliminary data.</text>
</comment>
<dbReference type="GO" id="GO:0046872">
    <property type="term" value="F:metal ion binding"/>
    <property type="evidence" value="ECO:0007669"/>
    <property type="project" value="UniProtKB-KW"/>
</dbReference>
<evidence type="ECO:0000256" key="6">
    <source>
        <dbReference type="ARBA" id="ARBA00022989"/>
    </source>
</evidence>
<evidence type="ECO:0000256" key="10">
    <source>
        <dbReference type="SAM" id="Phobius"/>
    </source>
</evidence>
<protein>
    <submittedName>
        <fullName evidence="11">Uncharacterized protein</fullName>
    </submittedName>
</protein>
<feature type="transmembrane region" description="Helical" evidence="10">
    <location>
        <begin position="405"/>
        <end position="431"/>
    </location>
</feature>
<feature type="transmembrane region" description="Helical" evidence="10">
    <location>
        <begin position="92"/>
        <end position="114"/>
    </location>
</feature>
<dbReference type="PROSITE" id="PS50267">
    <property type="entry name" value="NA_NEUROTRAN_SYMP_3"/>
    <property type="match status" value="1"/>
</dbReference>
<reference evidence="11 12" key="1">
    <citation type="submission" date="2023-03" db="EMBL/GenBank/DDBJ databases">
        <title>Genome insight into feeding habits of ladybird beetles.</title>
        <authorList>
            <person name="Li H.-S."/>
            <person name="Huang Y.-H."/>
            <person name="Pang H."/>
        </authorList>
    </citation>
    <scope>NUCLEOTIDE SEQUENCE [LARGE SCALE GENOMIC DNA]</scope>
    <source>
        <strain evidence="11">SYSU_2023b</strain>
        <tissue evidence="11">Whole body</tissue>
    </source>
</reference>
<keyword evidence="7 10" id="KW-0472">Membrane</keyword>
<feature type="transmembrane region" description="Helical" evidence="10">
    <location>
        <begin position="362"/>
        <end position="385"/>
    </location>
</feature>
<organism evidence="11 12">
    <name type="scientific">Henosepilachna vigintioctopunctata</name>
    <dbReference type="NCBI Taxonomy" id="420089"/>
    <lineage>
        <taxon>Eukaryota</taxon>
        <taxon>Metazoa</taxon>
        <taxon>Ecdysozoa</taxon>
        <taxon>Arthropoda</taxon>
        <taxon>Hexapoda</taxon>
        <taxon>Insecta</taxon>
        <taxon>Pterygota</taxon>
        <taxon>Neoptera</taxon>
        <taxon>Endopterygota</taxon>
        <taxon>Coleoptera</taxon>
        <taxon>Polyphaga</taxon>
        <taxon>Cucujiformia</taxon>
        <taxon>Coccinelloidea</taxon>
        <taxon>Coccinellidae</taxon>
        <taxon>Epilachninae</taxon>
        <taxon>Epilachnini</taxon>
        <taxon>Henosepilachna</taxon>
    </lineage>
</organism>
<dbReference type="GO" id="GO:0005886">
    <property type="term" value="C:plasma membrane"/>
    <property type="evidence" value="ECO:0007669"/>
    <property type="project" value="TreeGrafter"/>
</dbReference>
<evidence type="ECO:0000313" key="12">
    <source>
        <dbReference type="Proteomes" id="UP001431783"/>
    </source>
</evidence>
<accession>A0AAW1UHK7</accession>
<dbReference type="InterPro" id="IPR037272">
    <property type="entry name" value="SNS_sf"/>
</dbReference>
<dbReference type="PRINTS" id="PR00176">
    <property type="entry name" value="NANEUSMPORT"/>
</dbReference>
<feature type="disulfide bond" evidence="9">
    <location>
        <begin position="135"/>
        <end position="144"/>
    </location>
</feature>
<feature type="transmembrane region" description="Helical" evidence="10">
    <location>
        <begin position="476"/>
        <end position="495"/>
    </location>
</feature>
<name>A0AAW1UHK7_9CUCU</name>
<feature type="transmembrane region" description="Helical" evidence="10">
    <location>
        <begin position="51"/>
        <end position="71"/>
    </location>
</feature>
<feature type="transmembrane region" description="Helical" evidence="10">
    <location>
        <begin position="220"/>
        <end position="241"/>
    </location>
</feature>
<dbReference type="AlphaFoldDB" id="A0AAW1UHK7"/>
<keyword evidence="4 10" id="KW-0812">Transmembrane</keyword>
<dbReference type="Proteomes" id="UP001431783">
    <property type="component" value="Unassembled WGS sequence"/>
</dbReference>
<dbReference type="GO" id="GO:0005283">
    <property type="term" value="F:amino acid:sodium symporter activity"/>
    <property type="evidence" value="ECO:0007669"/>
    <property type="project" value="TreeGrafter"/>
</dbReference>
<evidence type="ECO:0000256" key="3">
    <source>
        <dbReference type="ARBA" id="ARBA00022448"/>
    </source>
</evidence>
<evidence type="ECO:0000256" key="4">
    <source>
        <dbReference type="ARBA" id="ARBA00022692"/>
    </source>
</evidence>
<evidence type="ECO:0000256" key="7">
    <source>
        <dbReference type="ARBA" id="ARBA00023136"/>
    </source>
</evidence>
<feature type="transmembrane region" description="Helical" evidence="10">
    <location>
        <begin position="438"/>
        <end position="456"/>
    </location>
</feature>
<keyword evidence="12" id="KW-1185">Reference proteome</keyword>
<keyword evidence="3" id="KW-0813">Transport</keyword>
<keyword evidence="6 10" id="KW-1133">Transmembrane helix</keyword>
<keyword evidence="5" id="KW-0769">Symport</keyword>
<keyword evidence="9" id="KW-1015">Disulfide bond</keyword>
<dbReference type="PANTHER" id="PTHR11616:SF295">
    <property type="entry name" value="SODIUM: NEUROTRANSMITTER SYMPORTER FAMILY"/>
    <property type="match status" value="1"/>
</dbReference>
<dbReference type="SUPFAM" id="SSF161070">
    <property type="entry name" value="SNF-like"/>
    <property type="match status" value="1"/>
</dbReference>
<dbReference type="GO" id="GO:0015179">
    <property type="term" value="F:L-amino acid transmembrane transporter activity"/>
    <property type="evidence" value="ECO:0007669"/>
    <property type="project" value="TreeGrafter"/>
</dbReference>
<evidence type="ECO:0000256" key="1">
    <source>
        <dbReference type="ARBA" id="ARBA00004141"/>
    </source>
</evidence>
<feature type="transmembrane region" description="Helical" evidence="10">
    <location>
        <begin position="516"/>
        <end position="534"/>
    </location>
</feature>
<feature type="transmembrane region" description="Helical" evidence="10">
    <location>
        <begin position="190"/>
        <end position="211"/>
    </location>
</feature>
<dbReference type="InterPro" id="IPR000175">
    <property type="entry name" value="Na/ntran_symport"/>
</dbReference>
<dbReference type="PANTHER" id="PTHR11616">
    <property type="entry name" value="SODIUM/CHLORIDE DEPENDENT TRANSPORTER"/>
    <property type="match status" value="1"/>
</dbReference>
<evidence type="ECO:0000313" key="11">
    <source>
        <dbReference type="EMBL" id="KAK9882972.1"/>
    </source>
</evidence>
<comment type="subcellular location">
    <subcellularLocation>
        <location evidence="1">Membrane</location>
        <topology evidence="1">Multi-pass membrane protein</topology>
    </subcellularLocation>
</comment>
<dbReference type="GO" id="GO:0089718">
    <property type="term" value="P:amino acid import across plasma membrane"/>
    <property type="evidence" value="ECO:0007669"/>
    <property type="project" value="TreeGrafter"/>
</dbReference>
<evidence type="ECO:0000256" key="8">
    <source>
        <dbReference type="PIRSR" id="PIRSR600175-1"/>
    </source>
</evidence>
<evidence type="ECO:0000256" key="5">
    <source>
        <dbReference type="ARBA" id="ARBA00022847"/>
    </source>
</evidence>